<evidence type="ECO:0000313" key="1">
    <source>
        <dbReference type="EMBL" id="UMM31924.1"/>
    </source>
</evidence>
<protein>
    <submittedName>
        <fullName evidence="1">Uncharacterized protein</fullName>
    </submittedName>
</protein>
<keyword evidence="2" id="KW-1185">Reference proteome</keyword>
<evidence type="ECO:0000313" key="2">
    <source>
        <dbReference type="Proteomes" id="UP000829354"/>
    </source>
</evidence>
<gene>
    <name evidence="1" type="ORF">L5515_005929</name>
</gene>
<dbReference type="EMBL" id="CP092624">
    <property type="protein sequence ID" value="UMM31924.1"/>
    <property type="molecule type" value="Genomic_DNA"/>
</dbReference>
<organism evidence="1 2">
    <name type="scientific">Caenorhabditis briggsae</name>
    <dbReference type="NCBI Taxonomy" id="6238"/>
    <lineage>
        <taxon>Eukaryota</taxon>
        <taxon>Metazoa</taxon>
        <taxon>Ecdysozoa</taxon>
        <taxon>Nematoda</taxon>
        <taxon>Chromadorea</taxon>
        <taxon>Rhabditida</taxon>
        <taxon>Rhabditina</taxon>
        <taxon>Rhabditomorpha</taxon>
        <taxon>Rhabditoidea</taxon>
        <taxon>Rhabditidae</taxon>
        <taxon>Peloderinae</taxon>
        <taxon>Caenorhabditis</taxon>
    </lineage>
</organism>
<dbReference type="Proteomes" id="UP000829354">
    <property type="component" value="Chromosome V"/>
</dbReference>
<accession>A0AAE9F037</accession>
<reference evidence="1 2" key="1">
    <citation type="submission" date="2022-04" db="EMBL/GenBank/DDBJ databases">
        <title>Chromosome-level reference genomes for two strains of Caenorhabditis briggsae: an improved platform for comparative genomics.</title>
        <authorList>
            <person name="Stevens L."/>
            <person name="Andersen E."/>
        </authorList>
    </citation>
    <scope>NUCLEOTIDE SEQUENCE [LARGE SCALE GENOMIC DNA]</scope>
    <source>
        <strain evidence="1">VX34</strain>
        <tissue evidence="1">Whole-organism</tissue>
    </source>
</reference>
<sequence length="203" mass="23610">MPINLLKLPRLVGVLGVTELEEYQEVFLLSLCSRRTKCLVEKARIKLPNVSFRSRECHGYNEFMIGIDLRCQKYGKFLHRLECACEPMGIQKALQEYINSIFHYSGTNKLYILMKSLIRQAIEFEEYDANEPEKRPAHYDVATPIMPMGNEALSQNEEFLELKRITDGKRAFVKFIHGRFHFFVPKISLDASNDDDDVVIMEL</sequence>
<proteinExistence type="predicted"/>
<name>A0AAE9F037_CAEBR</name>
<dbReference type="AlphaFoldDB" id="A0AAE9F037"/>